<dbReference type="PANTHER" id="PTHR43344">
    <property type="entry name" value="PHOSPHOSERINE PHOSPHATASE"/>
    <property type="match status" value="1"/>
</dbReference>
<dbReference type="GO" id="GO:0000287">
    <property type="term" value="F:magnesium ion binding"/>
    <property type="evidence" value="ECO:0007669"/>
    <property type="project" value="TreeGrafter"/>
</dbReference>
<dbReference type="AlphaFoldDB" id="A0A7S3AAE8"/>
<dbReference type="PANTHER" id="PTHR43344:SF2">
    <property type="entry name" value="PHOSPHOSERINE PHOSPHATASE"/>
    <property type="match status" value="1"/>
</dbReference>
<dbReference type="InterPro" id="IPR050582">
    <property type="entry name" value="HAD-like_SerB"/>
</dbReference>
<sequence length="102" mass="11188">MKADLLVRIAQEEGITLDQTIAIGDGANDLKMLEIAGLGVAFNAKPAVQDRANFRINQRSLDSILYLLGFSDEDQQDLRSGIYESPRTAPAKNPVMLKATRI</sequence>
<evidence type="ECO:0000256" key="2">
    <source>
        <dbReference type="ARBA" id="ARBA00005135"/>
    </source>
</evidence>
<dbReference type="InterPro" id="IPR023214">
    <property type="entry name" value="HAD_sf"/>
</dbReference>
<dbReference type="InterPro" id="IPR036412">
    <property type="entry name" value="HAD-like_sf"/>
</dbReference>
<keyword evidence="7" id="KW-0460">Magnesium</keyword>
<evidence type="ECO:0000256" key="3">
    <source>
        <dbReference type="ARBA" id="ARBA00012640"/>
    </source>
</evidence>
<dbReference type="GO" id="GO:0006564">
    <property type="term" value="P:L-serine biosynthetic process"/>
    <property type="evidence" value="ECO:0007669"/>
    <property type="project" value="UniProtKB-KW"/>
</dbReference>
<dbReference type="SUPFAM" id="SSF56784">
    <property type="entry name" value="HAD-like"/>
    <property type="match status" value="1"/>
</dbReference>
<comment type="pathway">
    <text evidence="2">Amino-acid biosynthesis; L-serine biosynthesis; L-serine from 3-phospho-D-glycerate: step 3/3.</text>
</comment>
<evidence type="ECO:0000256" key="7">
    <source>
        <dbReference type="ARBA" id="ARBA00022842"/>
    </source>
</evidence>
<dbReference type="GO" id="GO:0036424">
    <property type="term" value="F:L-phosphoserine phosphatase activity"/>
    <property type="evidence" value="ECO:0007669"/>
    <property type="project" value="TreeGrafter"/>
</dbReference>
<evidence type="ECO:0000256" key="1">
    <source>
        <dbReference type="ARBA" id="ARBA00001946"/>
    </source>
</evidence>
<accession>A0A7S3AAE8</accession>
<evidence type="ECO:0000256" key="6">
    <source>
        <dbReference type="ARBA" id="ARBA00022801"/>
    </source>
</evidence>
<dbReference type="EC" id="3.1.3.3" evidence="3"/>
<organism evidence="9">
    <name type="scientific">Rhodosorus marinus</name>
    <dbReference type="NCBI Taxonomy" id="101924"/>
    <lineage>
        <taxon>Eukaryota</taxon>
        <taxon>Rhodophyta</taxon>
        <taxon>Stylonematophyceae</taxon>
        <taxon>Stylonematales</taxon>
        <taxon>Stylonemataceae</taxon>
        <taxon>Rhodosorus</taxon>
    </lineage>
</organism>
<dbReference type="Gene3D" id="3.40.50.1000">
    <property type="entry name" value="HAD superfamily/HAD-like"/>
    <property type="match status" value="1"/>
</dbReference>
<evidence type="ECO:0000256" key="8">
    <source>
        <dbReference type="ARBA" id="ARBA00023299"/>
    </source>
</evidence>
<reference evidence="9" key="1">
    <citation type="submission" date="2021-01" db="EMBL/GenBank/DDBJ databases">
        <authorList>
            <person name="Corre E."/>
            <person name="Pelletier E."/>
            <person name="Niang G."/>
            <person name="Scheremetjew M."/>
            <person name="Finn R."/>
            <person name="Kale V."/>
            <person name="Holt S."/>
            <person name="Cochrane G."/>
            <person name="Meng A."/>
            <person name="Brown T."/>
            <person name="Cohen L."/>
        </authorList>
    </citation>
    <scope>NUCLEOTIDE SEQUENCE</scope>
    <source>
        <strain evidence="9">CCMP 769</strain>
    </source>
</reference>
<name>A0A7S3AAE8_9RHOD</name>
<evidence type="ECO:0000313" key="9">
    <source>
        <dbReference type="EMBL" id="CAE0066750.1"/>
    </source>
</evidence>
<dbReference type="GO" id="GO:0005737">
    <property type="term" value="C:cytoplasm"/>
    <property type="evidence" value="ECO:0007669"/>
    <property type="project" value="TreeGrafter"/>
</dbReference>
<keyword evidence="5" id="KW-0479">Metal-binding</keyword>
<comment type="cofactor">
    <cofactor evidence="1">
        <name>Mg(2+)</name>
        <dbReference type="ChEBI" id="CHEBI:18420"/>
    </cofactor>
</comment>
<protein>
    <recommendedName>
        <fullName evidence="3">phosphoserine phosphatase</fullName>
        <ecNumber evidence="3">3.1.3.3</ecNumber>
    </recommendedName>
</protein>
<keyword evidence="8" id="KW-0718">Serine biosynthesis</keyword>
<keyword evidence="6" id="KW-0378">Hydrolase</keyword>
<evidence type="ECO:0000256" key="5">
    <source>
        <dbReference type="ARBA" id="ARBA00022723"/>
    </source>
</evidence>
<proteinExistence type="predicted"/>
<keyword evidence="4" id="KW-0028">Amino-acid biosynthesis</keyword>
<dbReference type="EMBL" id="HBHW01044801">
    <property type="protein sequence ID" value="CAE0066750.1"/>
    <property type="molecule type" value="Transcribed_RNA"/>
</dbReference>
<evidence type="ECO:0000256" key="4">
    <source>
        <dbReference type="ARBA" id="ARBA00022605"/>
    </source>
</evidence>
<dbReference type="Pfam" id="PF08282">
    <property type="entry name" value="Hydrolase_3"/>
    <property type="match status" value="1"/>
</dbReference>
<gene>
    <name evidence="9" type="ORF">RMAR00112_LOCUS34822</name>
</gene>